<accession>A0A4R6Y5A9</accession>
<dbReference type="Proteomes" id="UP000294958">
    <property type="component" value="Unassembled WGS sequence"/>
</dbReference>
<reference evidence="1 2" key="1">
    <citation type="submission" date="2019-03" db="EMBL/GenBank/DDBJ databases">
        <title>Genomic Encyclopedia of Type Strains, Phase IV (KMG-IV): sequencing the most valuable type-strain genomes for metagenomic binning, comparative biology and taxonomic classification.</title>
        <authorList>
            <person name="Goeker M."/>
        </authorList>
    </citation>
    <scope>NUCLEOTIDE SEQUENCE [LARGE SCALE GENOMIC DNA]</scope>
    <source>
        <strain evidence="1 2">DSM 11603</strain>
    </source>
</reference>
<evidence type="ECO:0000313" key="1">
    <source>
        <dbReference type="EMBL" id="TDR30316.1"/>
    </source>
</evidence>
<dbReference type="EMBL" id="SNZF01000046">
    <property type="protein sequence ID" value="TDR30316.1"/>
    <property type="molecule type" value="Genomic_DNA"/>
</dbReference>
<sequence>MKVQTLTIENPEPIAFFFAQGMLHDYGTRDRYLRTGRGDTWAQISQRCPRYQRLGFDDGLILGMFEDAGDGRLLISGHTLWRLIFAGAMQREGLDTTSESVGRLFTGDDRKRVTHWVDEVYPRLVWPNRLPPADAETQRIVDGELRLRSSDWAEIRKMAAPESDYQLD</sequence>
<organism evidence="1 2">
    <name type="scientific">Aquamicrobium defluvii</name>
    <dbReference type="NCBI Taxonomy" id="69279"/>
    <lineage>
        <taxon>Bacteria</taxon>
        <taxon>Pseudomonadati</taxon>
        <taxon>Pseudomonadota</taxon>
        <taxon>Alphaproteobacteria</taxon>
        <taxon>Hyphomicrobiales</taxon>
        <taxon>Phyllobacteriaceae</taxon>
        <taxon>Aquamicrobium</taxon>
    </lineage>
</organism>
<dbReference type="RefSeq" id="WP_133676184.1">
    <property type="nucleotide sequence ID" value="NZ_SNZF01000046.1"/>
</dbReference>
<comment type="caution">
    <text evidence="1">The sequence shown here is derived from an EMBL/GenBank/DDBJ whole genome shotgun (WGS) entry which is preliminary data.</text>
</comment>
<keyword evidence="2" id="KW-1185">Reference proteome</keyword>
<protein>
    <submittedName>
        <fullName evidence="1">Uncharacterized protein</fullName>
    </submittedName>
</protein>
<evidence type="ECO:0000313" key="2">
    <source>
        <dbReference type="Proteomes" id="UP000294958"/>
    </source>
</evidence>
<proteinExistence type="predicted"/>
<gene>
    <name evidence="1" type="ORF">DES43_1466</name>
</gene>
<name>A0A4R6Y5A9_9HYPH</name>
<dbReference type="AlphaFoldDB" id="A0A4R6Y5A9"/>